<protein>
    <submittedName>
        <fullName evidence="1">Uncharacterized protein</fullName>
    </submittedName>
</protein>
<evidence type="ECO:0000313" key="1">
    <source>
        <dbReference type="EMBL" id="KAK9045909.1"/>
    </source>
</evidence>
<dbReference type="EMBL" id="JBBPBN010000001">
    <property type="protein sequence ID" value="KAK9045909.1"/>
    <property type="molecule type" value="Genomic_DNA"/>
</dbReference>
<comment type="caution">
    <text evidence="1">The sequence shown here is derived from an EMBL/GenBank/DDBJ whole genome shotgun (WGS) entry which is preliminary data.</text>
</comment>
<gene>
    <name evidence="1" type="ORF">V6N11_051812</name>
</gene>
<keyword evidence="2" id="KW-1185">Reference proteome</keyword>
<proteinExistence type="predicted"/>
<name>A0ABR2U8J3_9ROSI</name>
<dbReference type="Proteomes" id="UP001396334">
    <property type="component" value="Unassembled WGS sequence"/>
</dbReference>
<accession>A0ABR2U8J3</accession>
<sequence>MRTHSMFGVEAERIGREVRRGKNQRVRCVPEYGTGFAGGAQQGANGKPRSVPETGHVDLSVGVELLTCLAWEMWAKENRKEIYRRGRFGFPEIVGGEIGPTWMVG</sequence>
<evidence type="ECO:0000313" key="2">
    <source>
        <dbReference type="Proteomes" id="UP001396334"/>
    </source>
</evidence>
<organism evidence="1 2">
    <name type="scientific">Hibiscus sabdariffa</name>
    <name type="common">roselle</name>
    <dbReference type="NCBI Taxonomy" id="183260"/>
    <lineage>
        <taxon>Eukaryota</taxon>
        <taxon>Viridiplantae</taxon>
        <taxon>Streptophyta</taxon>
        <taxon>Embryophyta</taxon>
        <taxon>Tracheophyta</taxon>
        <taxon>Spermatophyta</taxon>
        <taxon>Magnoliopsida</taxon>
        <taxon>eudicotyledons</taxon>
        <taxon>Gunneridae</taxon>
        <taxon>Pentapetalae</taxon>
        <taxon>rosids</taxon>
        <taxon>malvids</taxon>
        <taxon>Malvales</taxon>
        <taxon>Malvaceae</taxon>
        <taxon>Malvoideae</taxon>
        <taxon>Hibiscus</taxon>
    </lineage>
</organism>
<reference evidence="1 2" key="1">
    <citation type="journal article" date="2024" name="G3 (Bethesda)">
        <title>Genome assembly of Hibiscus sabdariffa L. provides insights into metabolisms of medicinal natural products.</title>
        <authorList>
            <person name="Kim T."/>
        </authorList>
    </citation>
    <scope>NUCLEOTIDE SEQUENCE [LARGE SCALE GENOMIC DNA]</scope>
    <source>
        <strain evidence="1">TK-2024</strain>
        <tissue evidence="1">Old leaves</tissue>
    </source>
</reference>